<proteinExistence type="predicted"/>
<reference evidence="2 3" key="1">
    <citation type="submission" date="2019-01" db="EMBL/GenBank/DDBJ databases">
        <title>Draft genome sequences of three monokaryotic isolates of the white-rot basidiomycete fungus Dichomitus squalens.</title>
        <authorList>
            <consortium name="DOE Joint Genome Institute"/>
            <person name="Lopez S.C."/>
            <person name="Andreopoulos B."/>
            <person name="Pangilinan J."/>
            <person name="Lipzen A."/>
            <person name="Riley R."/>
            <person name="Ahrendt S."/>
            <person name="Ng V."/>
            <person name="Barry K."/>
            <person name="Daum C."/>
            <person name="Grigoriev I.V."/>
            <person name="Hilden K.S."/>
            <person name="Makela M.R."/>
            <person name="de Vries R.P."/>
        </authorList>
    </citation>
    <scope>NUCLEOTIDE SEQUENCE [LARGE SCALE GENOMIC DNA]</scope>
    <source>
        <strain evidence="2 3">CBS 464.89</strain>
    </source>
</reference>
<organism evidence="2 3">
    <name type="scientific">Dichomitus squalens</name>
    <dbReference type="NCBI Taxonomy" id="114155"/>
    <lineage>
        <taxon>Eukaryota</taxon>
        <taxon>Fungi</taxon>
        <taxon>Dikarya</taxon>
        <taxon>Basidiomycota</taxon>
        <taxon>Agaricomycotina</taxon>
        <taxon>Agaricomycetes</taxon>
        <taxon>Polyporales</taxon>
        <taxon>Polyporaceae</taxon>
        <taxon>Dichomitus</taxon>
    </lineage>
</organism>
<gene>
    <name evidence="2" type="ORF">BD310DRAFT_692896</name>
</gene>
<sequence>MWTQRTAESCIDVSLAGPRPRAHGIALVNVICRRLVRSCQHLDALNKPGSPERTRSNEESAGRNASSPLSSKTRSSIRPPGVPPCSCCNPVHSHADERIPTTMCSEHMPCSLEASVSWSSSMSWPSGSCELRTT</sequence>
<keyword evidence="3" id="KW-1185">Reference proteome</keyword>
<evidence type="ECO:0000313" key="2">
    <source>
        <dbReference type="EMBL" id="TBU55327.1"/>
    </source>
</evidence>
<evidence type="ECO:0000313" key="3">
    <source>
        <dbReference type="Proteomes" id="UP000292082"/>
    </source>
</evidence>
<feature type="compositionally biased region" description="Basic and acidic residues" evidence="1">
    <location>
        <begin position="50"/>
        <end position="61"/>
    </location>
</feature>
<accession>A0A4Q9P9Q9</accession>
<dbReference type="EMBL" id="ML145171">
    <property type="protein sequence ID" value="TBU55327.1"/>
    <property type="molecule type" value="Genomic_DNA"/>
</dbReference>
<dbReference type="Proteomes" id="UP000292082">
    <property type="component" value="Unassembled WGS sequence"/>
</dbReference>
<evidence type="ECO:0000256" key="1">
    <source>
        <dbReference type="SAM" id="MobiDB-lite"/>
    </source>
</evidence>
<feature type="compositionally biased region" description="Polar residues" evidence="1">
    <location>
        <begin position="63"/>
        <end position="76"/>
    </location>
</feature>
<feature type="region of interest" description="Disordered" evidence="1">
    <location>
        <begin position="43"/>
        <end position="83"/>
    </location>
</feature>
<dbReference type="AlphaFoldDB" id="A0A4Q9P9Q9"/>
<protein>
    <submittedName>
        <fullName evidence="2">Uncharacterized protein</fullName>
    </submittedName>
</protein>
<name>A0A4Q9P9Q9_9APHY</name>